<dbReference type="GO" id="GO:0006269">
    <property type="term" value="P:DNA replication, synthesis of primer"/>
    <property type="evidence" value="ECO:0007669"/>
    <property type="project" value="TreeGrafter"/>
</dbReference>
<comment type="caution">
    <text evidence="7">The sequence shown here is derived from an EMBL/GenBank/DDBJ whole genome shotgun (WGS) entry which is preliminary data.</text>
</comment>
<keyword evidence="2" id="KW-0863">Zinc-finger</keyword>
<dbReference type="Pfam" id="PF08273">
    <property type="entry name" value="Zn_Ribbon_Prim"/>
    <property type="match status" value="1"/>
</dbReference>
<organism evidence="7 8">
    <name type="scientific">Alkalidesulfovibrio alkalitolerans DSM 16529</name>
    <dbReference type="NCBI Taxonomy" id="1121439"/>
    <lineage>
        <taxon>Bacteria</taxon>
        <taxon>Pseudomonadati</taxon>
        <taxon>Thermodesulfobacteriota</taxon>
        <taxon>Desulfovibrionia</taxon>
        <taxon>Desulfovibrionales</taxon>
        <taxon>Desulfovibrionaceae</taxon>
        <taxon>Alkalidesulfovibrio</taxon>
    </lineage>
</organism>
<feature type="region of interest" description="Disordered" evidence="4">
    <location>
        <begin position="87"/>
        <end position="111"/>
    </location>
</feature>
<dbReference type="InterPro" id="IPR013237">
    <property type="entry name" value="Phage_T7_Gp4_N"/>
</dbReference>
<dbReference type="SMART" id="SM00778">
    <property type="entry name" value="Prim_Zn_Ribbon"/>
    <property type="match status" value="1"/>
</dbReference>
<evidence type="ECO:0000313" key="8">
    <source>
        <dbReference type="Proteomes" id="UP000014975"/>
    </source>
</evidence>
<dbReference type="EMBL" id="ATHI01000032">
    <property type="protein sequence ID" value="EPR30382.1"/>
    <property type="molecule type" value="Genomic_DNA"/>
</dbReference>
<dbReference type="SMART" id="SM00400">
    <property type="entry name" value="ZnF_CHCC"/>
    <property type="match status" value="1"/>
</dbReference>
<dbReference type="eggNOG" id="COG0358">
    <property type="taxonomic scope" value="Bacteria"/>
</dbReference>
<sequence>MNLLDMIPAGLKHVAGTSNGEWAGPCPFCGGRDRFRIWPDHPSGDAGGRFFCRGCGKAGDGIAFLRERDGLSYAQACTALRVEPRTRTGQAGHVPPVRRTWEPKPATVPPSTWQDRAARFAAECAAHLPPGSEGLAYATSRGLTAETVRRLTIGWNPADRFEDREAWGLPPEINPKTGKPRKVWLPAGMTLPSRRKSGLVALKVRRAAWTPEDERPKYVAVAGSAPGLALGSTGLPVVVVESELDAVLVWQEACDLAGTLALGTATGKPDADMTAYLRAAPLVLVALDFDDAGRAAWPWWAENLPQARPWPVPQGKDVGDLAGTPALVRAWIKAGLIETSRQDEAGDVFEAKPDTTPAPKEKTQPAPRLRPRSKWLCPDLCPCGSALFRVRRGGSNFCAACLREAA</sequence>
<dbReference type="Proteomes" id="UP000014975">
    <property type="component" value="Unassembled WGS sequence"/>
</dbReference>
<evidence type="ECO:0000256" key="4">
    <source>
        <dbReference type="SAM" id="MobiDB-lite"/>
    </source>
</evidence>
<dbReference type="GO" id="GO:0003899">
    <property type="term" value="F:DNA-directed RNA polymerase activity"/>
    <property type="evidence" value="ECO:0007669"/>
    <property type="project" value="InterPro"/>
</dbReference>
<evidence type="ECO:0000259" key="5">
    <source>
        <dbReference type="SMART" id="SM00400"/>
    </source>
</evidence>
<dbReference type="GO" id="GO:0004386">
    <property type="term" value="F:helicase activity"/>
    <property type="evidence" value="ECO:0007669"/>
    <property type="project" value="InterPro"/>
</dbReference>
<evidence type="ECO:0000259" key="6">
    <source>
        <dbReference type="SMART" id="SM00778"/>
    </source>
</evidence>
<dbReference type="AlphaFoldDB" id="S7SZY1"/>
<dbReference type="InterPro" id="IPR036977">
    <property type="entry name" value="DNA_primase_Znf_CHC2"/>
</dbReference>
<evidence type="ECO:0000313" key="7">
    <source>
        <dbReference type="EMBL" id="EPR30382.1"/>
    </source>
</evidence>
<protein>
    <submittedName>
        <fullName evidence="7">p4 alpha zinc-binding domain protein</fullName>
    </submittedName>
</protein>
<dbReference type="SUPFAM" id="SSF56731">
    <property type="entry name" value="DNA primase core"/>
    <property type="match status" value="1"/>
</dbReference>
<keyword evidence="3" id="KW-0862">Zinc</keyword>
<dbReference type="SUPFAM" id="SSF57783">
    <property type="entry name" value="Zinc beta-ribbon"/>
    <property type="match status" value="1"/>
</dbReference>
<feature type="compositionally biased region" description="Basic and acidic residues" evidence="4">
    <location>
        <begin position="343"/>
        <end position="363"/>
    </location>
</feature>
<feature type="domain" description="DNA primase/helicase Gp4 N-terminal Bacteriophage T7-like" evidence="6">
    <location>
        <begin position="21"/>
        <end position="62"/>
    </location>
</feature>
<dbReference type="PATRIC" id="fig|1121439.3.peg.2910"/>
<dbReference type="OrthoDB" id="8967890at2"/>
<keyword evidence="1" id="KW-0479">Metal-binding</keyword>
<dbReference type="STRING" id="1121439.dsat_1522"/>
<dbReference type="Gene3D" id="3.90.580.10">
    <property type="entry name" value="Zinc finger, CHC2-type domain"/>
    <property type="match status" value="1"/>
</dbReference>
<dbReference type="InterPro" id="IPR050219">
    <property type="entry name" value="DnaG_primase"/>
</dbReference>
<feature type="domain" description="Zinc finger CHC2-type" evidence="5">
    <location>
        <begin position="22"/>
        <end position="81"/>
    </location>
</feature>
<accession>S7SZY1</accession>
<keyword evidence="8" id="KW-1185">Reference proteome</keyword>
<dbReference type="Gene3D" id="3.40.1360.10">
    <property type="match status" value="1"/>
</dbReference>
<dbReference type="GO" id="GO:0005737">
    <property type="term" value="C:cytoplasm"/>
    <property type="evidence" value="ECO:0007669"/>
    <property type="project" value="TreeGrafter"/>
</dbReference>
<evidence type="ECO:0000256" key="1">
    <source>
        <dbReference type="ARBA" id="ARBA00022723"/>
    </source>
</evidence>
<dbReference type="PANTHER" id="PTHR30313:SF2">
    <property type="entry name" value="DNA PRIMASE"/>
    <property type="match status" value="1"/>
</dbReference>
<gene>
    <name evidence="7" type="ORF">dsat_1522</name>
</gene>
<evidence type="ECO:0000256" key="3">
    <source>
        <dbReference type="ARBA" id="ARBA00022833"/>
    </source>
</evidence>
<reference evidence="7 8" key="1">
    <citation type="journal article" date="2013" name="Genome Announc.">
        <title>Draft genome sequences for three mercury-methylating, sulfate-reducing bacteria.</title>
        <authorList>
            <person name="Brown S.D."/>
            <person name="Hurt R.A.Jr."/>
            <person name="Gilmour C.C."/>
            <person name="Elias D.A."/>
        </authorList>
    </citation>
    <scope>NUCLEOTIDE SEQUENCE [LARGE SCALE GENOMIC DNA]</scope>
    <source>
        <strain evidence="7 8">DSM 16529</strain>
    </source>
</reference>
<dbReference type="RefSeq" id="WP_020888218.1">
    <property type="nucleotide sequence ID" value="NZ_ATHI01000032.1"/>
</dbReference>
<dbReference type="InterPro" id="IPR002694">
    <property type="entry name" value="Znf_CHC2"/>
</dbReference>
<dbReference type="GO" id="GO:0003677">
    <property type="term" value="F:DNA binding"/>
    <property type="evidence" value="ECO:0007669"/>
    <property type="project" value="InterPro"/>
</dbReference>
<dbReference type="GO" id="GO:0008270">
    <property type="term" value="F:zinc ion binding"/>
    <property type="evidence" value="ECO:0007669"/>
    <property type="project" value="UniProtKB-KW"/>
</dbReference>
<proteinExistence type="predicted"/>
<name>S7SZY1_9BACT</name>
<dbReference type="PANTHER" id="PTHR30313">
    <property type="entry name" value="DNA PRIMASE"/>
    <property type="match status" value="1"/>
</dbReference>
<evidence type="ECO:0000256" key="2">
    <source>
        <dbReference type="ARBA" id="ARBA00022771"/>
    </source>
</evidence>
<feature type="region of interest" description="Disordered" evidence="4">
    <location>
        <begin position="343"/>
        <end position="369"/>
    </location>
</feature>